<comment type="caution">
    <text evidence="13">The sequence shown here is derived from an EMBL/GenBank/DDBJ whole genome shotgun (WGS) entry which is preliminary data.</text>
</comment>
<dbReference type="CDD" id="cd06261">
    <property type="entry name" value="TM_PBP2"/>
    <property type="match status" value="1"/>
</dbReference>
<evidence type="ECO:0000259" key="12">
    <source>
        <dbReference type="PROSITE" id="PS50928"/>
    </source>
</evidence>
<evidence type="ECO:0000256" key="9">
    <source>
        <dbReference type="ARBA" id="ARBA00023136"/>
    </source>
</evidence>
<dbReference type="InterPro" id="IPR050901">
    <property type="entry name" value="BP-dep_ABC_trans_perm"/>
</dbReference>
<keyword evidence="9 11" id="KW-0472">Membrane</keyword>
<evidence type="ECO:0000256" key="10">
    <source>
        <dbReference type="ARBA" id="ARBA00041109"/>
    </source>
</evidence>
<sequence length="281" mass="30538">MTPLTRRTPGTVLGLYLVYAVILLIFLTPVVWLLSLSIRTAAEVFVSELRIIPRAPTLQNFIYVLRNPQFLGYLWNGLVLSVIGAAGSVLVGAPAAYAFSRYRFRFKSQLLLAVLAFQMISPLVIMVPLYQYMQAIGLTESTFGAALVYVAVAAPLATWMLKGFFDSIPLELDDAAMIDGCTRFAGFIRVIAPLALPGVMATFILTTILGWSQFVVPFILMSRPNMLPIAVGIFNFLGTYTGSATQLIAAASVLSLLPAIAIFLIFQRYIVGALTAGAVKE</sequence>
<reference evidence="13 14" key="1">
    <citation type="journal article" date="2021" name="Microorganisms">
        <title>Acidisoma silvae sp. nov. and Acidisomacellulosilytica sp. nov., Two Acidophilic Bacteria Isolated from Decaying Wood, Hydrolyzing Cellulose and Producing Poly-3-hydroxybutyrate.</title>
        <authorList>
            <person name="Mieszkin S."/>
            <person name="Pouder E."/>
            <person name="Uroz S."/>
            <person name="Simon-Colin C."/>
            <person name="Alain K."/>
        </authorList>
    </citation>
    <scope>NUCLEOTIDE SEQUENCE [LARGE SCALE GENOMIC DNA]</scope>
    <source>
        <strain evidence="13 14">HW T5.17</strain>
    </source>
</reference>
<keyword evidence="14" id="KW-1185">Reference proteome</keyword>
<evidence type="ECO:0000313" key="13">
    <source>
        <dbReference type="EMBL" id="MCB8883767.1"/>
    </source>
</evidence>
<dbReference type="AlphaFoldDB" id="A0A963Z8E4"/>
<comment type="function">
    <text evidence="1">Part of the ABC transporter complex MalEFGK involved in maltose/maltodextrin import. Probably responsible for the translocation of the substrate across the membrane.</text>
</comment>
<evidence type="ECO:0000256" key="4">
    <source>
        <dbReference type="ARBA" id="ARBA00022448"/>
    </source>
</evidence>
<dbReference type="PANTHER" id="PTHR32243:SF50">
    <property type="entry name" value="MALTOSE_MALTODEXTRIN TRANSPORT SYSTEM PERMEASE PROTEIN MALG"/>
    <property type="match status" value="1"/>
</dbReference>
<evidence type="ECO:0000256" key="3">
    <source>
        <dbReference type="ARBA" id="ARBA00009047"/>
    </source>
</evidence>
<organism evidence="13 14">
    <name type="scientific">Acidisoma cellulosilyticum</name>
    <dbReference type="NCBI Taxonomy" id="2802395"/>
    <lineage>
        <taxon>Bacteria</taxon>
        <taxon>Pseudomonadati</taxon>
        <taxon>Pseudomonadota</taxon>
        <taxon>Alphaproteobacteria</taxon>
        <taxon>Acetobacterales</taxon>
        <taxon>Acidocellaceae</taxon>
        <taxon>Acidisoma</taxon>
    </lineage>
</organism>
<feature type="transmembrane region" description="Helical" evidence="11">
    <location>
        <begin position="247"/>
        <end position="266"/>
    </location>
</feature>
<evidence type="ECO:0000313" key="14">
    <source>
        <dbReference type="Proteomes" id="UP000721844"/>
    </source>
</evidence>
<evidence type="ECO:0000256" key="7">
    <source>
        <dbReference type="ARBA" id="ARBA00022692"/>
    </source>
</evidence>
<dbReference type="RefSeq" id="WP_227310488.1">
    <property type="nucleotide sequence ID" value="NZ_JAESVA010000016.1"/>
</dbReference>
<name>A0A963Z8E4_9PROT</name>
<dbReference type="Pfam" id="PF00528">
    <property type="entry name" value="BPD_transp_1"/>
    <property type="match status" value="1"/>
</dbReference>
<feature type="transmembrane region" description="Helical" evidence="11">
    <location>
        <begin position="73"/>
        <end position="98"/>
    </location>
</feature>
<keyword evidence="7 11" id="KW-0812">Transmembrane</keyword>
<proteinExistence type="inferred from homology"/>
<dbReference type="InterPro" id="IPR035906">
    <property type="entry name" value="MetI-like_sf"/>
</dbReference>
<evidence type="ECO:0000256" key="11">
    <source>
        <dbReference type="RuleBase" id="RU363032"/>
    </source>
</evidence>
<protein>
    <recommendedName>
        <fullName evidence="10">Maltose/maltodextrin transport system permease protein MalG</fullName>
    </recommendedName>
</protein>
<dbReference type="SUPFAM" id="SSF161098">
    <property type="entry name" value="MetI-like"/>
    <property type="match status" value="1"/>
</dbReference>
<comment type="similarity">
    <text evidence="3">Belongs to the binding-protein-dependent transport system permease family. MalFG subfamily.</text>
</comment>
<keyword evidence="4 11" id="KW-0813">Transport</keyword>
<feature type="transmembrane region" description="Helical" evidence="11">
    <location>
        <begin position="110"/>
        <end position="130"/>
    </location>
</feature>
<dbReference type="GO" id="GO:0055085">
    <property type="term" value="P:transmembrane transport"/>
    <property type="evidence" value="ECO:0007669"/>
    <property type="project" value="InterPro"/>
</dbReference>
<feature type="transmembrane region" description="Helical" evidence="11">
    <location>
        <begin position="12"/>
        <end position="34"/>
    </location>
</feature>
<dbReference type="InterPro" id="IPR000515">
    <property type="entry name" value="MetI-like"/>
</dbReference>
<feature type="transmembrane region" description="Helical" evidence="11">
    <location>
        <begin position="186"/>
        <end position="211"/>
    </location>
</feature>
<keyword evidence="6" id="KW-0762">Sugar transport</keyword>
<evidence type="ECO:0000256" key="6">
    <source>
        <dbReference type="ARBA" id="ARBA00022597"/>
    </source>
</evidence>
<gene>
    <name evidence="13" type="ORF">ACELLULO517_26190</name>
</gene>
<feature type="transmembrane region" description="Helical" evidence="11">
    <location>
        <begin position="142"/>
        <end position="165"/>
    </location>
</feature>
<evidence type="ECO:0000256" key="5">
    <source>
        <dbReference type="ARBA" id="ARBA00022475"/>
    </source>
</evidence>
<keyword evidence="8 11" id="KW-1133">Transmembrane helix</keyword>
<dbReference type="Proteomes" id="UP000721844">
    <property type="component" value="Unassembled WGS sequence"/>
</dbReference>
<comment type="subcellular location">
    <subcellularLocation>
        <location evidence="2 11">Cell membrane</location>
        <topology evidence="2 11">Multi-pass membrane protein</topology>
    </subcellularLocation>
</comment>
<evidence type="ECO:0000256" key="2">
    <source>
        <dbReference type="ARBA" id="ARBA00004651"/>
    </source>
</evidence>
<feature type="domain" description="ABC transmembrane type-1" evidence="12">
    <location>
        <begin position="74"/>
        <end position="266"/>
    </location>
</feature>
<evidence type="ECO:0000256" key="8">
    <source>
        <dbReference type="ARBA" id="ARBA00022989"/>
    </source>
</evidence>
<dbReference type="EMBL" id="JAESVA010000016">
    <property type="protein sequence ID" value="MCB8883767.1"/>
    <property type="molecule type" value="Genomic_DNA"/>
</dbReference>
<keyword evidence="5" id="KW-1003">Cell membrane</keyword>
<dbReference type="GO" id="GO:0005886">
    <property type="term" value="C:plasma membrane"/>
    <property type="evidence" value="ECO:0007669"/>
    <property type="project" value="UniProtKB-SubCell"/>
</dbReference>
<dbReference type="Gene3D" id="1.10.3720.10">
    <property type="entry name" value="MetI-like"/>
    <property type="match status" value="1"/>
</dbReference>
<dbReference type="PANTHER" id="PTHR32243">
    <property type="entry name" value="MALTOSE TRANSPORT SYSTEM PERMEASE-RELATED"/>
    <property type="match status" value="1"/>
</dbReference>
<accession>A0A963Z8E4</accession>
<evidence type="ECO:0000256" key="1">
    <source>
        <dbReference type="ARBA" id="ARBA00002264"/>
    </source>
</evidence>
<dbReference type="PROSITE" id="PS50928">
    <property type="entry name" value="ABC_TM1"/>
    <property type="match status" value="1"/>
</dbReference>